<feature type="domain" description="Nucleoside transporter/FeoB GTPase Gate" evidence="11">
    <location>
        <begin position="287"/>
        <end position="380"/>
    </location>
</feature>
<reference evidence="12 13" key="1">
    <citation type="journal article" date="2017" name="Gigascience">
        <title>Genome sequence of the small brown planthopper, Laodelphax striatellus.</title>
        <authorList>
            <person name="Zhu J."/>
            <person name="Jiang F."/>
            <person name="Wang X."/>
            <person name="Yang P."/>
            <person name="Bao Y."/>
            <person name="Zhao W."/>
            <person name="Wang W."/>
            <person name="Lu H."/>
            <person name="Wang Q."/>
            <person name="Cui N."/>
            <person name="Li J."/>
            <person name="Chen X."/>
            <person name="Luo L."/>
            <person name="Yu J."/>
            <person name="Kang L."/>
            <person name="Cui F."/>
        </authorList>
    </citation>
    <scope>NUCLEOTIDE SEQUENCE [LARGE SCALE GENOMIC DNA]</scope>
    <source>
        <strain evidence="12">Lst14</strain>
    </source>
</reference>
<dbReference type="Proteomes" id="UP000291343">
    <property type="component" value="Unassembled WGS sequence"/>
</dbReference>
<dbReference type="PANTHER" id="PTHR10590:SF4">
    <property type="entry name" value="SOLUTE CARRIER FAMILY 28 MEMBER 3"/>
    <property type="match status" value="1"/>
</dbReference>
<evidence type="ECO:0000256" key="1">
    <source>
        <dbReference type="ARBA" id="ARBA00004651"/>
    </source>
</evidence>
<feature type="transmembrane region" description="Helical" evidence="8">
    <location>
        <begin position="387"/>
        <end position="407"/>
    </location>
</feature>
<evidence type="ECO:0000256" key="8">
    <source>
        <dbReference type="SAM" id="Phobius"/>
    </source>
</evidence>
<keyword evidence="6 8" id="KW-0472">Membrane</keyword>
<feature type="transmembrane region" description="Helical" evidence="8">
    <location>
        <begin position="126"/>
        <end position="145"/>
    </location>
</feature>
<evidence type="ECO:0008006" key="14">
    <source>
        <dbReference type="Google" id="ProtNLM"/>
    </source>
</evidence>
<dbReference type="SMR" id="A0A482X7V4"/>
<dbReference type="InterPro" id="IPR011657">
    <property type="entry name" value="CNT_C_dom"/>
</dbReference>
<dbReference type="InterPro" id="IPR002668">
    <property type="entry name" value="CNT_N_dom"/>
</dbReference>
<dbReference type="Pfam" id="PF01773">
    <property type="entry name" value="Nucleos_tra2_N"/>
    <property type="match status" value="1"/>
</dbReference>
<evidence type="ECO:0000256" key="5">
    <source>
        <dbReference type="ARBA" id="ARBA00022989"/>
    </source>
</evidence>
<evidence type="ECO:0000256" key="6">
    <source>
        <dbReference type="ARBA" id="ARBA00023136"/>
    </source>
</evidence>
<feature type="region of interest" description="Disordered" evidence="7">
    <location>
        <begin position="490"/>
        <end position="509"/>
    </location>
</feature>
<feature type="compositionally biased region" description="Basic and acidic residues" evidence="7">
    <location>
        <begin position="21"/>
        <end position="31"/>
    </location>
</feature>
<evidence type="ECO:0000259" key="10">
    <source>
        <dbReference type="Pfam" id="PF07662"/>
    </source>
</evidence>
<protein>
    <recommendedName>
        <fullName evidence="14">Sodium/nucleoside cotransporter</fullName>
    </recommendedName>
</protein>
<feature type="compositionally biased region" description="Basic and acidic residues" evidence="7">
    <location>
        <begin position="1"/>
        <end position="14"/>
    </location>
</feature>
<organism evidence="12 13">
    <name type="scientific">Laodelphax striatellus</name>
    <name type="common">Small brown planthopper</name>
    <name type="synonym">Delphax striatella</name>
    <dbReference type="NCBI Taxonomy" id="195883"/>
    <lineage>
        <taxon>Eukaryota</taxon>
        <taxon>Metazoa</taxon>
        <taxon>Ecdysozoa</taxon>
        <taxon>Arthropoda</taxon>
        <taxon>Hexapoda</taxon>
        <taxon>Insecta</taxon>
        <taxon>Pterygota</taxon>
        <taxon>Neoptera</taxon>
        <taxon>Paraneoptera</taxon>
        <taxon>Hemiptera</taxon>
        <taxon>Auchenorrhyncha</taxon>
        <taxon>Fulgoroidea</taxon>
        <taxon>Delphacidae</taxon>
        <taxon>Criomorphinae</taxon>
        <taxon>Laodelphax</taxon>
    </lineage>
</organism>
<keyword evidence="3" id="KW-1003">Cell membrane</keyword>
<feature type="transmembrane region" description="Helical" evidence="8">
    <location>
        <begin position="195"/>
        <end position="213"/>
    </location>
</feature>
<feature type="region of interest" description="Disordered" evidence="7">
    <location>
        <begin position="1"/>
        <end position="31"/>
    </location>
</feature>
<gene>
    <name evidence="12" type="ORF">LSTR_LSTR005326</name>
</gene>
<dbReference type="Pfam" id="PF07662">
    <property type="entry name" value="Nucleos_tra2_C"/>
    <property type="match status" value="1"/>
</dbReference>
<feature type="transmembrane region" description="Helical" evidence="8">
    <location>
        <begin position="166"/>
        <end position="189"/>
    </location>
</feature>
<feature type="domain" description="Concentrative nucleoside transporter C-terminal" evidence="10">
    <location>
        <begin position="387"/>
        <end position="490"/>
    </location>
</feature>
<feature type="transmembrane region" description="Helical" evidence="8">
    <location>
        <begin position="90"/>
        <end position="111"/>
    </location>
</feature>
<name>A0A482X7V4_LAOST</name>
<keyword evidence="13" id="KW-1185">Reference proteome</keyword>
<dbReference type="AlphaFoldDB" id="A0A482X7V4"/>
<feature type="transmembrane region" description="Helical" evidence="8">
    <location>
        <begin position="438"/>
        <end position="462"/>
    </location>
</feature>
<dbReference type="GO" id="GO:0005886">
    <property type="term" value="C:plasma membrane"/>
    <property type="evidence" value="ECO:0007669"/>
    <property type="project" value="UniProtKB-SubCell"/>
</dbReference>
<keyword evidence="4 8" id="KW-0812">Transmembrane</keyword>
<dbReference type="EMBL" id="QKKF02016138">
    <property type="protein sequence ID" value="RZF41864.1"/>
    <property type="molecule type" value="Genomic_DNA"/>
</dbReference>
<dbReference type="InterPro" id="IPR008276">
    <property type="entry name" value="C_nuclsd_transpt"/>
</dbReference>
<comment type="caution">
    <text evidence="12">The sequence shown here is derived from an EMBL/GenBank/DDBJ whole genome shotgun (WGS) entry which is preliminary data.</text>
</comment>
<evidence type="ECO:0000313" key="13">
    <source>
        <dbReference type="Proteomes" id="UP000291343"/>
    </source>
</evidence>
<evidence type="ECO:0000256" key="7">
    <source>
        <dbReference type="SAM" id="MobiDB-lite"/>
    </source>
</evidence>
<dbReference type="GO" id="GO:0005415">
    <property type="term" value="F:nucleoside:sodium symporter activity"/>
    <property type="evidence" value="ECO:0007669"/>
    <property type="project" value="TreeGrafter"/>
</dbReference>
<proteinExistence type="inferred from homology"/>
<comment type="subcellular location">
    <subcellularLocation>
        <location evidence="1">Cell membrane</location>
        <topology evidence="1">Multi-pass membrane protein</topology>
    </subcellularLocation>
</comment>
<evidence type="ECO:0000256" key="4">
    <source>
        <dbReference type="ARBA" id="ARBA00022692"/>
    </source>
</evidence>
<evidence type="ECO:0000259" key="9">
    <source>
        <dbReference type="Pfam" id="PF01773"/>
    </source>
</evidence>
<evidence type="ECO:0000313" key="12">
    <source>
        <dbReference type="EMBL" id="RZF41864.1"/>
    </source>
</evidence>
<feature type="transmembrane region" description="Helical" evidence="8">
    <location>
        <begin position="361"/>
        <end position="381"/>
    </location>
</feature>
<accession>A0A482X7V4</accession>
<keyword evidence="5 8" id="KW-1133">Transmembrane helix</keyword>
<dbReference type="PANTHER" id="PTHR10590">
    <property type="entry name" value="SODIUM/NUCLEOSIDE COTRANSPORTER"/>
    <property type="match status" value="1"/>
</dbReference>
<evidence type="ECO:0000256" key="3">
    <source>
        <dbReference type="ARBA" id="ARBA00022475"/>
    </source>
</evidence>
<feature type="domain" description="Concentrative nucleoside transporter N-terminal" evidence="9">
    <location>
        <begin position="203"/>
        <end position="274"/>
    </location>
</feature>
<dbReference type="OrthoDB" id="6075923at2759"/>
<dbReference type="InParanoid" id="A0A482X7V4"/>
<sequence length="509" mass="56782">MENKSYDGGEEKGKFHNSFHSSDENGHKEEEVSIRMREPTSRMSLNVQQINSSKDELITEQKGNFASRAVVRVRIALLNSLVRHSQKVHLLLTAIACLSVLCYFGAVFWHWDRQGRKPLKWCTGDGFLLVMFIIFCLAITYYKAIKPIFSRRSTSKNESSSSTYSRCIGIFKQLIFYCLVIVLLFYLIYDAFGETHRLISIGGMLAFIFIGFFSSKHPNEIKWRTVLIGIFVQITMGMLTIRWDFGRSVFLCIGNRTETFLRFGYEGAAFAFGNYIVHELHVFAFMSLSVIYFMGMIIEILFYVGWIQRMCFNMGWVIQKILGTTIIESVNSVTTVCLGLSEAPLLYRPYIKDLTKSELHAVMAGGFSTVAGTVFAAYTALGVNPSYLITASIMAAPAGLCFAKLLYPETEVSKTTPKNFVFYKSEERSIIDAACKGALSGINIITGVIATIIASVSLVAFFSSALQWFAALVGVEGFTFQSAASVLAEPSTALDPSPPPTAPMSFVRR</sequence>
<evidence type="ECO:0000256" key="2">
    <source>
        <dbReference type="ARBA" id="ARBA00009033"/>
    </source>
</evidence>
<comment type="similarity">
    <text evidence="2">Belongs to the concentrative nucleoside transporter (CNT) (TC 2.A.41) family.</text>
</comment>
<dbReference type="STRING" id="195883.A0A482X7V4"/>
<feature type="transmembrane region" description="Helical" evidence="8">
    <location>
        <begin position="225"/>
        <end position="243"/>
    </location>
</feature>
<evidence type="ECO:0000259" key="11">
    <source>
        <dbReference type="Pfam" id="PF07670"/>
    </source>
</evidence>
<dbReference type="InterPro" id="IPR011642">
    <property type="entry name" value="Gate_dom"/>
</dbReference>
<feature type="transmembrane region" description="Helical" evidence="8">
    <location>
        <begin position="282"/>
        <end position="304"/>
    </location>
</feature>
<dbReference type="Pfam" id="PF07670">
    <property type="entry name" value="Gate"/>
    <property type="match status" value="1"/>
</dbReference>